<sequence length="457" mass="47963">MVWGAGMVSMGDHRQERPHDADLGRQCAAIVNALGLRVRGTLRSPPGVHRVVVEGADLPRPAVLCVRVGEGFPDTEARLAIVSEHLDAVRDVPAPVGSARGRRRRPVCARIGEHLPGGSLRVLLEGRALGLGEAVTVLLAVLDVLHQAHHAGFGGVEPRADRIRFRADGCPVVTGFPGLGPLSAERARQDTEAFRQLVREVARSLPGADAAVLCARVDGALGGGATALRRALLDVAPPVAVRLRAVDRPISERIDRPPSGRSMSGARRPRRVPGVRRSWDVLLDGRPLREARAAVVGLIRRRPKLVLVAAVPLVAATVAFVALPPSADVDPAPAAQPTAPSTVSSAPASVPASTVPAAEDGECAAADVFDLTGDAPQEEPDAECALRADEPVEAALEWLAAHGGSSGQRVRAEVAQRWGEAVLVRVEPGPEGTPDSEPASLLLVRGEAGWRIRAVYS</sequence>
<evidence type="ECO:0000256" key="1">
    <source>
        <dbReference type="SAM" id="MobiDB-lite"/>
    </source>
</evidence>
<dbReference type="PATRIC" id="fig|1358026.3.peg.656"/>
<dbReference type="Proteomes" id="UP000016605">
    <property type="component" value="Unassembled WGS sequence"/>
</dbReference>
<accession>U2RWG6</accession>
<proteinExistence type="predicted"/>
<organism evidence="2 3">
    <name type="scientific">Leifsonia aquatica ATCC 14665</name>
    <dbReference type="NCBI Taxonomy" id="1358026"/>
    <lineage>
        <taxon>Bacteria</taxon>
        <taxon>Bacillati</taxon>
        <taxon>Actinomycetota</taxon>
        <taxon>Actinomycetes</taxon>
        <taxon>Micrococcales</taxon>
        <taxon>Microbacteriaceae</taxon>
        <taxon>Leifsonia</taxon>
    </lineage>
</organism>
<comment type="caution">
    <text evidence="2">The sequence shown here is derived from an EMBL/GenBank/DDBJ whole genome shotgun (WGS) entry which is preliminary data.</text>
</comment>
<dbReference type="AlphaFoldDB" id="U2RWG6"/>
<feature type="region of interest" description="Disordered" evidence="1">
    <location>
        <begin position="329"/>
        <end position="357"/>
    </location>
</feature>
<dbReference type="EMBL" id="AWVQ01000079">
    <property type="protein sequence ID" value="ERK72874.1"/>
    <property type="molecule type" value="Genomic_DNA"/>
</dbReference>
<protein>
    <submittedName>
        <fullName evidence="2">Uncharacterized protein</fullName>
    </submittedName>
</protein>
<name>U2RWG6_LEIAQ</name>
<gene>
    <name evidence="2" type="ORF">N136_00758</name>
</gene>
<feature type="region of interest" description="Disordered" evidence="1">
    <location>
        <begin position="252"/>
        <end position="271"/>
    </location>
</feature>
<evidence type="ECO:0000313" key="2">
    <source>
        <dbReference type="EMBL" id="ERK72874.1"/>
    </source>
</evidence>
<dbReference type="HOGENOM" id="CLU_598255_0_0_11"/>
<evidence type="ECO:0000313" key="3">
    <source>
        <dbReference type="Proteomes" id="UP000016605"/>
    </source>
</evidence>
<reference evidence="2 3" key="1">
    <citation type="submission" date="2013-08" db="EMBL/GenBank/DDBJ databases">
        <authorList>
            <person name="Weinstock G."/>
            <person name="Sodergren E."/>
            <person name="Wylie T."/>
            <person name="Fulton L."/>
            <person name="Fulton R."/>
            <person name="Fronick C."/>
            <person name="O'Laughlin M."/>
            <person name="Godfrey J."/>
            <person name="Miner T."/>
            <person name="Herter B."/>
            <person name="Appelbaum E."/>
            <person name="Cordes M."/>
            <person name="Lek S."/>
            <person name="Wollam A."/>
            <person name="Pepin K.H."/>
            <person name="Palsikar V.B."/>
            <person name="Mitreva M."/>
            <person name="Wilson R.K."/>
        </authorList>
    </citation>
    <scope>NUCLEOTIDE SEQUENCE [LARGE SCALE GENOMIC DNA]</scope>
    <source>
        <strain evidence="2 3">ATCC 14665</strain>
    </source>
</reference>